<evidence type="ECO:0000313" key="18">
    <source>
        <dbReference type="Proteomes" id="UP000460718"/>
    </source>
</evidence>
<evidence type="ECO:0000313" key="6">
    <source>
        <dbReference type="EMBL" id="KAE9121838.1"/>
    </source>
</evidence>
<organism evidence="3 18">
    <name type="scientific">Phytophthora fragariae</name>
    <dbReference type="NCBI Taxonomy" id="53985"/>
    <lineage>
        <taxon>Eukaryota</taxon>
        <taxon>Sar</taxon>
        <taxon>Stramenopiles</taxon>
        <taxon>Oomycota</taxon>
        <taxon>Peronosporomycetes</taxon>
        <taxon>Peronosporales</taxon>
        <taxon>Peronosporaceae</taxon>
        <taxon>Phytophthora</taxon>
    </lineage>
</organism>
<dbReference type="Proteomes" id="UP000433483">
    <property type="component" value="Unassembled WGS sequence"/>
</dbReference>
<sequence>MYSRFVGQSIVLLVAWAPSCARVQLVKPADPQRFEVTTPPTMSACFAPDDPSS</sequence>
<dbReference type="EMBL" id="QXFY01001424">
    <property type="protein sequence ID" value="KAE9318162.1"/>
    <property type="molecule type" value="Genomic_DNA"/>
</dbReference>
<evidence type="ECO:0000313" key="9">
    <source>
        <dbReference type="EMBL" id="KAE9206107.1"/>
    </source>
</evidence>
<dbReference type="EMBL" id="QXGA01001338">
    <property type="protein sequence ID" value="KAE9121838.1"/>
    <property type="molecule type" value="Genomic_DNA"/>
</dbReference>
<evidence type="ECO:0000313" key="2">
    <source>
        <dbReference type="EMBL" id="KAE8930192.1"/>
    </source>
</evidence>
<evidence type="ECO:0000256" key="1">
    <source>
        <dbReference type="SAM" id="SignalP"/>
    </source>
</evidence>
<evidence type="ECO:0000313" key="5">
    <source>
        <dbReference type="EMBL" id="KAE9091399.1"/>
    </source>
</evidence>
<dbReference type="Proteomes" id="UP000441208">
    <property type="component" value="Unassembled WGS sequence"/>
</dbReference>
<dbReference type="EMBL" id="QXFZ01001387">
    <property type="protein sequence ID" value="KAE9091399.1"/>
    <property type="molecule type" value="Genomic_DNA"/>
</dbReference>
<gene>
    <name evidence="10" type="ORF">PF001_g18030</name>
    <name evidence="9" type="ORF">PF002_g20112</name>
    <name evidence="8" type="ORF">PF004_g17718</name>
    <name evidence="7" type="ORF">PF005_g18818</name>
    <name evidence="6" type="ORF">PF006_g17795</name>
    <name evidence="5" type="ORF">PF007_g18893</name>
    <name evidence="11" type="ORF">PF008_g18560</name>
    <name evidence="2" type="ORF">PF009_g19709</name>
    <name evidence="4" type="ORF">PF010_g18219</name>
    <name evidence="3" type="ORF">PF011_g18111</name>
</gene>
<dbReference type="Proteomes" id="UP000486351">
    <property type="component" value="Unassembled WGS sequence"/>
</dbReference>
<evidence type="ECO:0000313" key="14">
    <source>
        <dbReference type="Proteomes" id="UP000437068"/>
    </source>
</evidence>
<dbReference type="Proteomes" id="UP000440732">
    <property type="component" value="Unassembled WGS sequence"/>
</dbReference>
<evidence type="ECO:0000313" key="4">
    <source>
        <dbReference type="EMBL" id="KAE9091346.1"/>
    </source>
</evidence>
<dbReference type="EMBL" id="QXFX01001376">
    <property type="protein sequence ID" value="KAE9091346.1"/>
    <property type="molecule type" value="Genomic_DNA"/>
</dbReference>
<feature type="chain" id="PRO_5036164636" description="RxLR effector protein" evidence="1">
    <location>
        <begin position="22"/>
        <end position="53"/>
    </location>
</feature>
<proteinExistence type="predicted"/>
<dbReference type="EMBL" id="QXFW01001424">
    <property type="protein sequence ID" value="KAE8991011.1"/>
    <property type="molecule type" value="Genomic_DNA"/>
</dbReference>
<evidence type="ECO:0000313" key="16">
    <source>
        <dbReference type="Proteomes" id="UP000440732"/>
    </source>
</evidence>
<dbReference type="Proteomes" id="UP000488956">
    <property type="component" value="Unassembled WGS sequence"/>
</dbReference>
<evidence type="ECO:0000313" key="19">
    <source>
        <dbReference type="Proteomes" id="UP000476176"/>
    </source>
</evidence>
<evidence type="ECO:0000313" key="17">
    <source>
        <dbReference type="Proteomes" id="UP000441208"/>
    </source>
</evidence>
<dbReference type="EMBL" id="QXGE01001346">
    <property type="protein sequence ID" value="KAE9293923.1"/>
    <property type="molecule type" value="Genomic_DNA"/>
</dbReference>
<evidence type="ECO:0000313" key="8">
    <source>
        <dbReference type="EMBL" id="KAE9204859.1"/>
    </source>
</evidence>
<dbReference type="EMBL" id="QXGB01001396">
    <property type="protein sequence ID" value="KAE9191493.1"/>
    <property type="molecule type" value="Genomic_DNA"/>
</dbReference>
<evidence type="ECO:0000313" key="13">
    <source>
        <dbReference type="Proteomes" id="UP000433483"/>
    </source>
</evidence>
<feature type="signal peptide" evidence="1">
    <location>
        <begin position="1"/>
        <end position="21"/>
    </location>
</feature>
<dbReference type="Proteomes" id="UP000476176">
    <property type="component" value="Unassembled WGS sequence"/>
</dbReference>
<comment type="caution">
    <text evidence="3">The sequence shown here is derived from an EMBL/GenBank/DDBJ whole genome shotgun (WGS) entry which is preliminary data.</text>
</comment>
<reference evidence="18 19" key="1">
    <citation type="submission" date="2018-09" db="EMBL/GenBank/DDBJ databases">
        <title>Genomic investigation of the strawberry pathogen Phytophthora fragariae indicates pathogenicity is determined by transcriptional variation in three key races.</title>
        <authorList>
            <person name="Adams T.M."/>
            <person name="Armitage A.D."/>
            <person name="Sobczyk M.K."/>
            <person name="Bates H.J."/>
            <person name="Dunwell J.M."/>
            <person name="Nellist C.F."/>
            <person name="Harrison R.J."/>
        </authorList>
    </citation>
    <scope>NUCLEOTIDE SEQUENCE [LARGE SCALE GENOMIC DNA]</scope>
    <source>
        <strain evidence="10 14">A4</strain>
        <strain evidence="9 15">BC-1</strain>
        <strain evidence="8 19">BC-23</strain>
        <strain evidence="7 13">NOV-27</strain>
        <strain evidence="6 16">NOV-5</strain>
        <strain evidence="5 17">NOV-71</strain>
        <strain evidence="11 20">NOV-77</strain>
        <strain evidence="2 12">NOV-9</strain>
        <strain evidence="4 21">ONT-3</strain>
        <strain evidence="3 18">SCRP245</strain>
    </source>
</reference>
<dbReference type="AlphaFoldDB" id="A0A6A3J915"/>
<dbReference type="EMBL" id="QXGF01001413">
    <property type="protein sequence ID" value="KAE8930192.1"/>
    <property type="molecule type" value="Genomic_DNA"/>
</dbReference>
<evidence type="ECO:0000313" key="20">
    <source>
        <dbReference type="Proteomes" id="UP000486351"/>
    </source>
</evidence>
<evidence type="ECO:0000313" key="12">
    <source>
        <dbReference type="Proteomes" id="UP000429523"/>
    </source>
</evidence>
<evidence type="ECO:0000313" key="7">
    <source>
        <dbReference type="EMBL" id="KAE9191493.1"/>
    </source>
</evidence>
<evidence type="ECO:0008006" key="22">
    <source>
        <dbReference type="Google" id="ProtNLM"/>
    </source>
</evidence>
<evidence type="ECO:0000313" key="11">
    <source>
        <dbReference type="EMBL" id="KAE9318162.1"/>
    </source>
</evidence>
<dbReference type="Proteomes" id="UP000440367">
    <property type="component" value="Unassembled WGS sequence"/>
</dbReference>
<dbReference type="EMBL" id="QXGC01001351">
    <property type="protein sequence ID" value="KAE9204859.1"/>
    <property type="molecule type" value="Genomic_DNA"/>
</dbReference>
<evidence type="ECO:0000313" key="10">
    <source>
        <dbReference type="EMBL" id="KAE9293923.1"/>
    </source>
</evidence>
<dbReference type="EMBL" id="QXGD01001438">
    <property type="protein sequence ID" value="KAE9206107.1"/>
    <property type="molecule type" value="Genomic_DNA"/>
</dbReference>
<name>A0A6A3J915_9STRA</name>
<dbReference type="Proteomes" id="UP000429523">
    <property type="component" value="Unassembled WGS sequence"/>
</dbReference>
<dbReference type="Proteomes" id="UP000437068">
    <property type="component" value="Unassembled WGS sequence"/>
</dbReference>
<protein>
    <recommendedName>
        <fullName evidence="22">RxLR effector protein</fullName>
    </recommendedName>
</protein>
<keyword evidence="13" id="KW-1185">Reference proteome</keyword>
<evidence type="ECO:0000313" key="3">
    <source>
        <dbReference type="EMBL" id="KAE8991011.1"/>
    </source>
</evidence>
<keyword evidence="1" id="KW-0732">Signal</keyword>
<dbReference type="Proteomes" id="UP000460718">
    <property type="component" value="Unassembled WGS sequence"/>
</dbReference>
<evidence type="ECO:0000313" key="21">
    <source>
        <dbReference type="Proteomes" id="UP000488956"/>
    </source>
</evidence>
<accession>A0A6A3J915</accession>
<evidence type="ECO:0000313" key="15">
    <source>
        <dbReference type="Proteomes" id="UP000440367"/>
    </source>
</evidence>